<reference evidence="1" key="1">
    <citation type="journal article" date="2022" name="bioRxiv">
        <title>Sequencing and chromosome-scale assembly of the giantPleurodeles waltlgenome.</title>
        <authorList>
            <person name="Brown T."/>
            <person name="Elewa A."/>
            <person name="Iarovenko S."/>
            <person name="Subramanian E."/>
            <person name="Araus A.J."/>
            <person name="Petzold A."/>
            <person name="Susuki M."/>
            <person name="Suzuki K.-i.T."/>
            <person name="Hayashi T."/>
            <person name="Toyoda A."/>
            <person name="Oliveira C."/>
            <person name="Osipova E."/>
            <person name="Leigh N.D."/>
            <person name="Simon A."/>
            <person name="Yun M.H."/>
        </authorList>
    </citation>
    <scope>NUCLEOTIDE SEQUENCE</scope>
    <source>
        <strain evidence="1">20211129_DDA</strain>
        <tissue evidence="1">Liver</tissue>
    </source>
</reference>
<dbReference type="AlphaFoldDB" id="A0AAV7UWL5"/>
<comment type="caution">
    <text evidence="1">The sequence shown here is derived from an EMBL/GenBank/DDBJ whole genome shotgun (WGS) entry which is preliminary data.</text>
</comment>
<protein>
    <submittedName>
        <fullName evidence="1">Uncharacterized protein</fullName>
    </submittedName>
</protein>
<evidence type="ECO:0000313" key="2">
    <source>
        <dbReference type="Proteomes" id="UP001066276"/>
    </source>
</evidence>
<proteinExistence type="predicted"/>
<keyword evidence="2" id="KW-1185">Reference proteome</keyword>
<accession>A0AAV7UWL5</accession>
<dbReference type="Proteomes" id="UP001066276">
    <property type="component" value="Chromosome 2_2"/>
</dbReference>
<dbReference type="EMBL" id="JANPWB010000004">
    <property type="protein sequence ID" value="KAJ1192991.1"/>
    <property type="molecule type" value="Genomic_DNA"/>
</dbReference>
<name>A0AAV7UWL5_PLEWA</name>
<sequence length="133" mass="14967">MTKVRFVNVLPELKVSDLHTTYTKIKPHESVNEKEAHELQILVYVLLVIVATDMLKDLIYSSCCAFVAKETKRGGRIQSKCVIYTSLVTVATETERACVRACPRAPKVEPRVLESLCGRREKSSLEVCSLAQR</sequence>
<organism evidence="1 2">
    <name type="scientific">Pleurodeles waltl</name>
    <name type="common">Iberian ribbed newt</name>
    <dbReference type="NCBI Taxonomy" id="8319"/>
    <lineage>
        <taxon>Eukaryota</taxon>
        <taxon>Metazoa</taxon>
        <taxon>Chordata</taxon>
        <taxon>Craniata</taxon>
        <taxon>Vertebrata</taxon>
        <taxon>Euteleostomi</taxon>
        <taxon>Amphibia</taxon>
        <taxon>Batrachia</taxon>
        <taxon>Caudata</taxon>
        <taxon>Salamandroidea</taxon>
        <taxon>Salamandridae</taxon>
        <taxon>Pleurodelinae</taxon>
        <taxon>Pleurodeles</taxon>
    </lineage>
</organism>
<gene>
    <name evidence="1" type="ORF">NDU88_002297</name>
</gene>
<evidence type="ECO:0000313" key="1">
    <source>
        <dbReference type="EMBL" id="KAJ1192991.1"/>
    </source>
</evidence>